<proteinExistence type="predicted"/>
<dbReference type="EMBL" id="CP119108">
    <property type="protein sequence ID" value="WEG08802.1"/>
    <property type="molecule type" value="Genomic_DNA"/>
</dbReference>
<dbReference type="RefSeq" id="WP_275278129.1">
    <property type="nucleotide sequence ID" value="NZ_CP119108.1"/>
</dbReference>
<evidence type="ECO:0000313" key="2">
    <source>
        <dbReference type="Proteomes" id="UP001214553"/>
    </source>
</evidence>
<reference evidence="1 2" key="1">
    <citation type="submission" date="2023-03" db="EMBL/GenBank/DDBJ databases">
        <title>Genome sequence of Microbacterium sp. KACC 23027.</title>
        <authorList>
            <person name="Kim S."/>
            <person name="Heo J."/>
            <person name="Kwon S.-W."/>
        </authorList>
    </citation>
    <scope>NUCLEOTIDE SEQUENCE [LARGE SCALE GENOMIC DNA]</scope>
    <source>
        <strain evidence="1 2">KACC 23027</strain>
    </source>
</reference>
<accession>A0ABY8BY45</accession>
<gene>
    <name evidence="1" type="ORF">PU630_16415</name>
</gene>
<name>A0ABY8BY45_9MICO</name>
<protein>
    <submittedName>
        <fullName evidence="1">Uncharacterized protein</fullName>
    </submittedName>
</protein>
<dbReference type="Proteomes" id="UP001214553">
    <property type="component" value="Chromosome"/>
</dbReference>
<keyword evidence="2" id="KW-1185">Reference proteome</keyword>
<sequence>MARMRSAGEEAAIREDVFRWLDDIFIGRGGYEIPRAQLLSYEFRGERIPLLDTGRGIRNPADFSSTLSIMSGWEKNRYEDYESDDGWITYHHRASDGGDSVKLIRAFENQHPIVYFRAVREGYYLPHYPIRIAENDPVARVVRFPLDEGLAVLGDPRPIRTRSADMPIASCRRACTSRSSARVCCMRTPNRAPSATFVTRNCWMLHASRWSSPPNESRA</sequence>
<evidence type="ECO:0000313" key="1">
    <source>
        <dbReference type="EMBL" id="WEG08802.1"/>
    </source>
</evidence>
<organism evidence="1 2">
    <name type="scientific">Microbacterium horticulturae</name>
    <dbReference type="NCBI Taxonomy" id="3028316"/>
    <lineage>
        <taxon>Bacteria</taxon>
        <taxon>Bacillati</taxon>
        <taxon>Actinomycetota</taxon>
        <taxon>Actinomycetes</taxon>
        <taxon>Micrococcales</taxon>
        <taxon>Microbacteriaceae</taxon>
        <taxon>Microbacterium</taxon>
    </lineage>
</organism>